<dbReference type="AlphaFoldDB" id="A0A5B7D4I7"/>
<evidence type="ECO:0000313" key="1">
    <source>
        <dbReference type="EMBL" id="MPC16580.1"/>
    </source>
</evidence>
<dbReference type="Proteomes" id="UP000324222">
    <property type="component" value="Unassembled WGS sequence"/>
</dbReference>
<name>A0A5B7D4I7_PORTR</name>
<organism evidence="1 2">
    <name type="scientific">Portunus trituberculatus</name>
    <name type="common">Swimming crab</name>
    <name type="synonym">Neptunus trituberculatus</name>
    <dbReference type="NCBI Taxonomy" id="210409"/>
    <lineage>
        <taxon>Eukaryota</taxon>
        <taxon>Metazoa</taxon>
        <taxon>Ecdysozoa</taxon>
        <taxon>Arthropoda</taxon>
        <taxon>Crustacea</taxon>
        <taxon>Multicrustacea</taxon>
        <taxon>Malacostraca</taxon>
        <taxon>Eumalacostraca</taxon>
        <taxon>Eucarida</taxon>
        <taxon>Decapoda</taxon>
        <taxon>Pleocyemata</taxon>
        <taxon>Brachyura</taxon>
        <taxon>Eubrachyura</taxon>
        <taxon>Portunoidea</taxon>
        <taxon>Portunidae</taxon>
        <taxon>Portuninae</taxon>
        <taxon>Portunus</taxon>
    </lineage>
</organism>
<gene>
    <name evidence="1" type="ORF">E2C01_009409</name>
</gene>
<accession>A0A5B7D4I7</accession>
<protein>
    <submittedName>
        <fullName evidence="1">Uncharacterized protein</fullName>
    </submittedName>
</protein>
<proteinExistence type="predicted"/>
<keyword evidence="2" id="KW-1185">Reference proteome</keyword>
<comment type="caution">
    <text evidence="1">The sequence shown here is derived from an EMBL/GenBank/DDBJ whole genome shotgun (WGS) entry which is preliminary data.</text>
</comment>
<evidence type="ECO:0000313" key="2">
    <source>
        <dbReference type="Proteomes" id="UP000324222"/>
    </source>
</evidence>
<dbReference type="EMBL" id="VSRR010000518">
    <property type="protein sequence ID" value="MPC16580.1"/>
    <property type="molecule type" value="Genomic_DNA"/>
</dbReference>
<sequence length="61" mass="6530">MSSLEAVMCVAASGVYHAMFESVTGISTWHRNSLTSLSSIVCNTHREKVNSKQDGAGTGVW</sequence>
<reference evidence="1 2" key="1">
    <citation type="submission" date="2019-05" db="EMBL/GenBank/DDBJ databases">
        <title>Another draft genome of Portunus trituberculatus and its Hox gene families provides insights of decapod evolution.</title>
        <authorList>
            <person name="Jeong J.-H."/>
            <person name="Song I."/>
            <person name="Kim S."/>
            <person name="Choi T."/>
            <person name="Kim D."/>
            <person name="Ryu S."/>
            <person name="Kim W."/>
        </authorList>
    </citation>
    <scope>NUCLEOTIDE SEQUENCE [LARGE SCALE GENOMIC DNA]</scope>
    <source>
        <tissue evidence="1">Muscle</tissue>
    </source>
</reference>